<reference evidence="1 3" key="2">
    <citation type="journal article" date="2014" name="BMC Genomics">
        <title>An improved genome release (version Mt4.0) for the model legume Medicago truncatula.</title>
        <authorList>
            <person name="Tang H."/>
            <person name="Krishnakumar V."/>
            <person name="Bidwell S."/>
            <person name="Rosen B."/>
            <person name="Chan A."/>
            <person name="Zhou S."/>
            <person name="Gentzbittel L."/>
            <person name="Childs K.L."/>
            <person name="Yandell M."/>
            <person name="Gundlach H."/>
            <person name="Mayer K.F."/>
            <person name="Schwartz D.C."/>
            <person name="Town C.D."/>
        </authorList>
    </citation>
    <scope>GENOME REANNOTATION</scope>
    <source>
        <strain evidence="2 3">cv. Jemalong A17</strain>
    </source>
</reference>
<dbReference type="EnsemblPlants" id="AES65355">
    <property type="protein sequence ID" value="AES65355"/>
    <property type="gene ID" value="MTR_2g038300"/>
</dbReference>
<protein>
    <submittedName>
        <fullName evidence="1 2">Uncharacterized protein</fullName>
    </submittedName>
</protein>
<dbReference type="HOGENOM" id="CLU_2834938_0_0_1"/>
<gene>
    <name evidence="1" type="ordered locus">MTR_2g038300</name>
</gene>
<organism evidence="1 3">
    <name type="scientific">Medicago truncatula</name>
    <name type="common">Barrel medic</name>
    <name type="synonym">Medicago tribuloides</name>
    <dbReference type="NCBI Taxonomy" id="3880"/>
    <lineage>
        <taxon>Eukaryota</taxon>
        <taxon>Viridiplantae</taxon>
        <taxon>Streptophyta</taxon>
        <taxon>Embryophyta</taxon>
        <taxon>Tracheophyta</taxon>
        <taxon>Spermatophyta</taxon>
        <taxon>Magnoliopsida</taxon>
        <taxon>eudicotyledons</taxon>
        <taxon>Gunneridae</taxon>
        <taxon>Pentapetalae</taxon>
        <taxon>rosids</taxon>
        <taxon>fabids</taxon>
        <taxon>Fabales</taxon>
        <taxon>Fabaceae</taxon>
        <taxon>Papilionoideae</taxon>
        <taxon>50 kb inversion clade</taxon>
        <taxon>NPAAA clade</taxon>
        <taxon>Hologalegina</taxon>
        <taxon>IRL clade</taxon>
        <taxon>Trifolieae</taxon>
        <taxon>Medicago</taxon>
    </lineage>
</organism>
<evidence type="ECO:0000313" key="2">
    <source>
        <dbReference type="EnsemblPlants" id="AES65355"/>
    </source>
</evidence>
<reference evidence="2" key="3">
    <citation type="submission" date="2015-04" db="UniProtKB">
        <authorList>
            <consortium name="EnsemblPlants"/>
        </authorList>
    </citation>
    <scope>IDENTIFICATION</scope>
    <source>
        <strain evidence="2">cv. Jemalong A17</strain>
    </source>
</reference>
<accession>G7IGB7</accession>
<dbReference type="Proteomes" id="UP000002051">
    <property type="component" value="Chromosome 2"/>
</dbReference>
<reference evidence="1 3" key="1">
    <citation type="journal article" date="2011" name="Nature">
        <title>The Medicago genome provides insight into the evolution of rhizobial symbioses.</title>
        <authorList>
            <person name="Young N.D."/>
            <person name="Debelle F."/>
            <person name="Oldroyd G.E."/>
            <person name="Geurts R."/>
            <person name="Cannon S.B."/>
            <person name="Udvardi M.K."/>
            <person name="Benedito V.A."/>
            <person name="Mayer K.F."/>
            <person name="Gouzy J."/>
            <person name="Schoof H."/>
            <person name="Van de Peer Y."/>
            <person name="Proost S."/>
            <person name="Cook D.R."/>
            <person name="Meyers B.C."/>
            <person name="Spannagl M."/>
            <person name="Cheung F."/>
            <person name="De Mita S."/>
            <person name="Krishnakumar V."/>
            <person name="Gundlach H."/>
            <person name="Zhou S."/>
            <person name="Mudge J."/>
            <person name="Bharti A.K."/>
            <person name="Murray J.D."/>
            <person name="Naoumkina M.A."/>
            <person name="Rosen B."/>
            <person name="Silverstein K.A."/>
            <person name="Tang H."/>
            <person name="Rombauts S."/>
            <person name="Zhao P.X."/>
            <person name="Zhou P."/>
            <person name="Barbe V."/>
            <person name="Bardou P."/>
            <person name="Bechner M."/>
            <person name="Bellec A."/>
            <person name="Berger A."/>
            <person name="Berges H."/>
            <person name="Bidwell S."/>
            <person name="Bisseling T."/>
            <person name="Choisne N."/>
            <person name="Couloux A."/>
            <person name="Denny R."/>
            <person name="Deshpande S."/>
            <person name="Dai X."/>
            <person name="Doyle J.J."/>
            <person name="Dudez A.M."/>
            <person name="Farmer A.D."/>
            <person name="Fouteau S."/>
            <person name="Franken C."/>
            <person name="Gibelin C."/>
            <person name="Gish J."/>
            <person name="Goldstein S."/>
            <person name="Gonzalez A.J."/>
            <person name="Green P.J."/>
            <person name="Hallab A."/>
            <person name="Hartog M."/>
            <person name="Hua A."/>
            <person name="Humphray S.J."/>
            <person name="Jeong D.H."/>
            <person name="Jing Y."/>
            <person name="Jocker A."/>
            <person name="Kenton S.M."/>
            <person name="Kim D.J."/>
            <person name="Klee K."/>
            <person name="Lai H."/>
            <person name="Lang C."/>
            <person name="Lin S."/>
            <person name="Macmil S.L."/>
            <person name="Magdelenat G."/>
            <person name="Matthews L."/>
            <person name="McCorrison J."/>
            <person name="Monaghan E.L."/>
            <person name="Mun J.H."/>
            <person name="Najar F.Z."/>
            <person name="Nicholson C."/>
            <person name="Noirot C."/>
            <person name="O'Bleness M."/>
            <person name="Paule C.R."/>
            <person name="Poulain J."/>
            <person name="Prion F."/>
            <person name="Qin B."/>
            <person name="Qu C."/>
            <person name="Retzel E.F."/>
            <person name="Riddle C."/>
            <person name="Sallet E."/>
            <person name="Samain S."/>
            <person name="Samson N."/>
            <person name="Sanders I."/>
            <person name="Saurat O."/>
            <person name="Scarpelli C."/>
            <person name="Schiex T."/>
            <person name="Segurens B."/>
            <person name="Severin A.J."/>
            <person name="Sherrier D.J."/>
            <person name="Shi R."/>
            <person name="Sims S."/>
            <person name="Singer S.R."/>
            <person name="Sinharoy S."/>
            <person name="Sterck L."/>
            <person name="Viollet A."/>
            <person name="Wang B.B."/>
            <person name="Wang K."/>
            <person name="Wang M."/>
            <person name="Wang X."/>
            <person name="Warfsmann J."/>
            <person name="Weissenbach J."/>
            <person name="White D.D."/>
            <person name="White J.D."/>
            <person name="Wiley G.B."/>
            <person name="Wincker P."/>
            <person name="Xing Y."/>
            <person name="Yang L."/>
            <person name="Yao Z."/>
            <person name="Ying F."/>
            <person name="Zhai J."/>
            <person name="Zhou L."/>
            <person name="Zuber A."/>
            <person name="Denarie J."/>
            <person name="Dixon R.A."/>
            <person name="May G.D."/>
            <person name="Schwartz D.C."/>
            <person name="Rogers J."/>
            <person name="Quetier F."/>
            <person name="Town C.D."/>
            <person name="Roe B.A."/>
        </authorList>
    </citation>
    <scope>NUCLEOTIDE SEQUENCE [LARGE SCALE GENOMIC DNA]</scope>
    <source>
        <strain evidence="1">A17</strain>
        <strain evidence="2 3">cv. Jemalong A17</strain>
    </source>
</reference>
<evidence type="ECO:0000313" key="1">
    <source>
        <dbReference type="EMBL" id="AES65355.1"/>
    </source>
</evidence>
<sequence length="66" mass="7696">MAKRLNDFKTTNDLLFWSPKFQLTCSEITLLSYVSQPNEFLLKRHQPFPKQISFLLCHVAILVLDG</sequence>
<evidence type="ECO:0000313" key="3">
    <source>
        <dbReference type="Proteomes" id="UP000002051"/>
    </source>
</evidence>
<name>G7IGB7_MEDTR</name>
<keyword evidence="3" id="KW-1185">Reference proteome</keyword>
<dbReference type="PaxDb" id="3880-AES65355"/>
<dbReference type="EMBL" id="CM001218">
    <property type="protein sequence ID" value="AES65355.1"/>
    <property type="molecule type" value="Genomic_DNA"/>
</dbReference>
<proteinExistence type="predicted"/>
<dbReference type="AlphaFoldDB" id="G7IGB7"/>